<evidence type="ECO:0000313" key="2">
    <source>
        <dbReference type="Proteomes" id="UP000027222"/>
    </source>
</evidence>
<dbReference type="EMBL" id="KL142381">
    <property type="protein sequence ID" value="KDR75172.1"/>
    <property type="molecule type" value="Genomic_DNA"/>
</dbReference>
<dbReference type="Proteomes" id="UP000027222">
    <property type="component" value="Unassembled WGS sequence"/>
</dbReference>
<sequence length="88" mass="10600">MAEQTIDVSTRRPMRWEAFLIFMRERGFTYDPNAAGSSVHFYPPNENDRSITFYKPHPDSTLQPVMLKEFAKKLKRYYGWDEEDLFMR</sequence>
<keyword evidence="2" id="KW-1185">Reference proteome</keyword>
<evidence type="ECO:0000313" key="1">
    <source>
        <dbReference type="EMBL" id="KDR75172.1"/>
    </source>
</evidence>
<proteinExistence type="predicted"/>
<dbReference type="GO" id="GO:0003729">
    <property type="term" value="F:mRNA binding"/>
    <property type="evidence" value="ECO:0007669"/>
    <property type="project" value="InterPro"/>
</dbReference>
<accession>A0A067SYL6</accession>
<protein>
    <recommendedName>
        <fullName evidence="3">Type II toxin-antitoxin system HicA family toxin</fullName>
    </recommendedName>
</protein>
<evidence type="ECO:0008006" key="3">
    <source>
        <dbReference type="Google" id="ProtNLM"/>
    </source>
</evidence>
<dbReference type="Pfam" id="PF07927">
    <property type="entry name" value="HicA_toxin"/>
    <property type="match status" value="1"/>
</dbReference>
<dbReference type="AlphaFoldDB" id="A0A067SYL6"/>
<organism evidence="1 2">
    <name type="scientific">Galerina marginata (strain CBS 339.88)</name>
    <dbReference type="NCBI Taxonomy" id="685588"/>
    <lineage>
        <taxon>Eukaryota</taxon>
        <taxon>Fungi</taxon>
        <taxon>Dikarya</taxon>
        <taxon>Basidiomycota</taxon>
        <taxon>Agaricomycotina</taxon>
        <taxon>Agaricomycetes</taxon>
        <taxon>Agaricomycetidae</taxon>
        <taxon>Agaricales</taxon>
        <taxon>Agaricineae</taxon>
        <taxon>Strophariaceae</taxon>
        <taxon>Galerina</taxon>
    </lineage>
</organism>
<reference evidence="2" key="1">
    <citation type="journal article" date="2014" name="Proc. Natl. Acad. Sci. U.S.A.">
        <title>Extensive sampling of basidiomycete genomes demonstrates inadequacy of the white-rot/brown-rot paradigm for wood decay fungi.</title>
        <authorList>
            <person name="Riley R."/>
            <person name="Salamov A.A."/>
            <person name="Brown D.W."/>
            <person name="Nagy L.G."/>
            <person name="Floudas D."/>
            <person name="Held B.W."/>
            <person name="Levasseur A."/>
            <person name="Lombard V."/>
            <person name="Morin E."/>
            <person name="Otillar R."/>
            <person name="Lindquist E.A."/>
            <person name="Sun H."/>
            <person name="LaButti K.M."/>
            <person name="Schmutz J."/>
            <person name="Jabbour D."/>
            <person name="Luo H."/>
            <person name="Baker S.E."/>
            <person name="Pisabarro A.G."/>
            <person name="Walton J.D."/>
            <person name="Blanchette R.A."/>
            <person name="Henrissat B."/>
            <person name="Martin F."/>
            <person name="Cullen D."/>
            <person name="Hibbett D.S."/>
            <person name="Grigoriev I.V."/>
        </authorList>
    </citation>
    <scope>NUCLEOTIDE SEQUENCE [LARGE SCALE GENOMIC DNA]</scope>
    <source>
        <strain evidence="2">CBS 339.88</strain>
    </source>
</reference>
<gene>
    <name evidence="1" type="ORF">GALMADRAFT_249116</name>
</gene>
<name>A0A067SYL6_GALM3</name>
<dbReference type="STRING" id="685588.A0A067SYL6"/>
<dbReference type="HOGENOM" id="CLU_190120_0_0_1"/>
<dbReference type="InterPro" id="IPR012933">
    <property type="entry name" value="HicA_mRNA_interferase"/>
</dbReference>
<dbReference type="OrthoDB" id="2922289at2759"/>